<comment type="caution">
    <text evidence="3">The sequence shown here is derived from an EMBL/GenBank/DDBJ whole genome shotgun (WGS) entry which is preliminary data.</text>
</comment>
<feature type="compositionally biased region" description="Basic and acidic residues" evidence="1">
    <location>
        <begin position="452"/>
        <end position="462"/>
    </location>
</feature>
<evidence type="ECO:0000313" key="4">
    <source>
        <dbReference type="Proteomes" id="UP001154282"/>
    </source>
</evidence>
<feature type="region of interest" description="Disordered" evidence="1">
    <location>
        <begin position="518"/>
        <end position="587"/>
    </location>
</feature>
<evidence type="ECO:0000313" key="3">
    <source>
        <dbReference type="EMBL" id="CAI0442521.1"/>
    </source>
</evidence>
<protein>
    <recommendedName>
        <fullName evidence="2">AT3G52170-like helix-turn-helix domain-containing protein</fullName>
    </recommendedName>
</protein>
<feature type="compositionally biased region" description="Basic and acidic residues" evidence="1">
    <location>
        <begin position="554"/>
        <end position="573"/>
    </location>
</feature>
<reference evidence="3" key="1">
    <citation type="submission" date="2022-08" db="EMBL/GenBank/DDBJ databases">
        <authorList>
            <person name="Gutierrez-Valencia J."/>
        </authorList>
    </citation>
    <scope>NUCLEOTIDE SEQUENCE</scope>
</reference>
<name>A0AAV0M7M9_9ROSI</name>
<evidence type="ECO:0000256" key="1">
    <source>
        <dbReference type="SAM" id="MobiDB-lite"/>
    </source>
</evidence>
<dbReference type="EMBL" id="CAMGYJ010000007">
    <property type="protein sequence ID" value="CAI0442521.1"/>
    <property type="molecule type" value="Genomic_DNA"/>
</dbReference>
<feature type="compositionally biased region" description="Polar residues" evidence="1">
    <location>
        <begin position="435"/>
        <end position="444"/>
    </location>
</feature>
<feature type="compositionally biased region" description="Polar residues" evidence="1">
    <location>
        <begin position="156"/>
        <end position="179"/>
    </location>
</feature>
<accession>A0AAV0M7M9</accession>
<feature type="region of interest" description="Disordered" evidence="1">
    <location>
        <begin position="154"/>
        <end position="191"/>
    </location>
</feature>
<dbReference type="PANTHER" id="PTHR34568:SF1">
    <property type="entry name" value="DNA BINDING PROTEIN"/>
    <property type="match status" value="1"/>
</dbReference>
<sequence length="610" mass="66332">MKFICTCIPKRVHMHCGSGSSSCKAWHFAIHGCKPHQTSRSFDLAYSIMHAIKGSWVGQTFALSKSNESGGRKSRIRRSKDERKGMVELFIKKYQSLNNGNFPSLNLTHKEVGGSFYTVREIVREIIQENRVLGPAKFLPEEQDFHEWSEQYPLGTISSKPRSSPALTPDETTVQSDQRPSSHEEFSLSSHGLAETHDDNAETGQILNASFVAVGNTESDKQVVNEFQETHNEVAPIEDISVPTDASIDNNGTETISSGVQAAGSLGNRPVSNVVGDAIQDTLPLEVKGSHEQMKAAVQVQAIETEKTASVSDAVVESLALEVEESDRGMPGEVQMMETEKSVEEVADAVLLSPSLEVEEFKEQTKAELQVKEPGKSTNEVGSSRAKIFEIEDVVVETFPLPTVSRIDGNGNSVAINGSIRTSKENNDVKVDLGSRQNRSSSPRMGSLEHSVAGDDKNDDQNSSLLERKSIAVNELESKSSVAASVVGSDLNTVKKGIMHDSQLGVDVKPKLSNDQASSVMNRGKNASPNATSASPGSRQGSDIQASVSGNKANDGRSKSSQKRGDPTLDRINIRSWQRSSRRIPSQAETNPLWSAFQAFVSAFVKFWSE</sequence>
<dbReference type="PANTHER" id="PTHR34568">
    <property type="entry name" value="RRM DOMAIN-CONTAINING PROTEIN"/>
    <property type="match status" value="1"/>
</dbReference>
<feature type="domain" description="AT3G52170-like helix-turn-helix" evidence="2">
    <location>
        <begin position="79"/>
        <end position="127"/>
    </location>
</feature>
<feature type="compositionally biased region" description="Polar residues" evidence="1">
    <location>
        <begin position="518"/>
        <end position="552"/>
    </location>
</feature>
<dbReference type="Pfam" id="PF25896">
    <property type="entry name" value="HTH_AT3G52170"/>
    <property type="match status" value="1"/>
</dbReference>
<dbReference type="Proteomes" id="UP001154282">
    <property type="component" value="Unassembled WGS sequence"/>
</dbReference>
<dbReference type="PROSITE" id="PS51257">
    <property type="entry name" value="PROKAR_LIPOPROTEIN"/>
    <property type="match status" value="1"/>
</dbReference>
<gene>
    <name evidence="3" type="ORF">LITE_LOCUS27288</name>
</gene>
<keyword evidence="4" id="KW-1185">Reference proteome</keyword>
<organism evidence="3 4">
    <name type="scientific">Linum tenue</name>
    <dbReference type="NCBI Taxonomy" id="586396"/>
    <lineage>
        <taxon>Eukaryota</taxon>
        <taxon>Viridiplantae</taxon>
        <taxon>Streptophyta</taxon>
        <taxon>Embryophyta</taxon>
        <taxon>Tracheophyta</taxon>
        <taxon>Spermatophyta</taxon>
        <taxon>Magnoliopsida</taxon>
        <taxon>eudicotyledons</taxon>
        <taxon>Gunneridae</taxon>
        <taxon>Pentapetalae</taxon>
        <taxon>rosids</taxon>
        <taxon>fabids</taxon>
        <taxon>Malpighiales</taxon>
        <taxon>Linaceae</taxon>
        <taxon>Linum</taxon>
    </lineage>
</organism>
<feature type="region of interest" description="Disordered" evidence="1">
    <location>
        <begin position="432"/>
        <end position="462"/>
    </location>
</feature>
<dbReference type="InterPro" id="IPR058942">
    <property type="entry name" value="AT3G52170-like"/>
</dbReference>
<dbReference type="InterPro" id="IPR058941">
    <property type="entry name" value="HTH_AT3G52170-like"/>
</dbReference>
<feature type="compositionally biased region" description="Polar residues" evidence="1">
    <location>
        <begin position="575"/>
        <end position="587"/>
    </location>
</feature>
<evidence type="ECO:0000259" key="2">
    <source>
        <dbReference type="Pfam" id="PF25896"/>
    </source>
</evidence>
<dbReference type="AlphaFoldDB" id="A0AAV0M7M9"/>
<proteinExistence type="predicted"/>